<dbReference type="Proteomes" id="UP000054559">
    <property type="component" value="Unassembled WGS sequence"/>
</dbReference>
<protein>
    <submittedName>
        <fullName evidence="1">Ski6-PA</fullName>
    </submittedName>
</protein>
<dbReference type="Gene3D" id="3.30.230.70">
    <property type="entry name" value="GHMP Kinase, N-terminal domain"/>
    <property type="match status" value="1"/>
</dbReference>
<reference evidence="2" key="1">
    <citation type="journal article" date="2010" name="Genome Res.">
        <title>Population genomic sequencing of Coccidioides fungi reveals recent hybridization and transposon control.</title>
        <authorList>
            <person name="Neafsey D.E."/>
            <person name="Barker B.M."/>
            <person name="Sharpton T.J."/>
            <person name="Stajich J.E."/>
            <person name="Park D.J."/>
            <person name="Whiston E."/>
            <person name="Hung C.-Y."/>
            <person name="McMahan C."/>
            <person name="White J."/>
            <person name="Sykes S."/>
            <person name="Heiman D."/>
            <person name="Young S."/>
            <person name="Zeng Q."/>
            <person name="Abouelleil A."/>
            <person name="Aftuck L."/>
            <person name="Bessette D."/>
            <person name="Brown A."/>
            <person name="FitzGerald M."/>
            <person name="Lui A."/>
            <person name="Macdonald J.P."/>
            <person name="Priest M."/>
            <person name="Orbach M.J."/>
            <person name="Galgiani J.N."/>
            <person name="Kirkland T.N."/>
            <person name="Cole G.T."/>
            <person name="Birren B.W."/>
            <person name="Henn M.R."/>
            <person name="Taylor J.W."/>
            <person name="Rounsley S.D."/>
        </authorList>
    </citation>
    <scope>NUCLEOTIDE SEQUENCE [LARGE SCALE GENOMIC DNA]</scope>
    <source>
        <strain evidence="2">RMSCC 3703</strain>
    </source>
</reference>
<accession>A0A0J8R4U7</accession>
<dbReference type="InterPro" id="IPR027408">
    <property type="entry name" value="PNPase/RNase_PH_dom_sf"/>
</dbReference>
<gene>
    <name evidence="1" type="ORF">CISG_08237</name>
</gene>
<proteinExistence type="predicted"/>
<organism evidence="1 2">
    <name type="scientific">Coccidioides immitis RMSCC 3703</name>
    <dbReference type="NCBI Taxonomy" id="454286"/>
    <lineage>
        <taxon>Eukaryota</taxon>
        <taxon>Fungi</taxon>
        <taxon>Dikarya</taxon>
        <taxon>Ascomycota</taxon>
        <taxon>Pezizomycotina</taxon>
        <taxon>Eurotiomycetes</taxon>
        <taxon>Eurotiomycetidae</taxon>
        <taxon>Onygenales</taxon>
        <taxon>Onygenaceae</taxon>
        <taxon>Coccidioides</taxon>
    </lineage>
</organism>
<dbReference type="AlphaFoldDB" id="A0A0J8R4U7"/>
<evidence type="ECO:0000313" key="2">
    <source>
        <dbReference type="Proteomes" id="UP000054559"/>
    </source>
</evidence>
<dbReference type="STRING" id="454286.A0A0J8R4U7"/>
<sequence>MNSNSYNLDKLRLNSLDAGIPMPGLLCACTVGMSGRASTPAAELAQSRVGGINESLDPLLDLSRPEELELPHMTVANTNPVAGASEEGEEEEQMLSIVRMESGVHISYLETVFAVGIDGYAVEWGGREEKDLFVAQWDMKAPGPFALLDKPRENSSPASGDPHSFRHFLNDSRITAHFRVPYLVLPEWGATGITVAIDRCRNIGPSWHIALNILWLMAHRVVFLSMITCDRGTSGEFYFQPARNWEGIHKVFDRPKGQKSSITGLVDIKRWCHLPSMAREPYSPWVML</sequence>
<dbReference type="OrthoDB" id="437922at2759"/>
<evidence type="ECO:0000313" key="1">
    <source>
        <dbReference type="EMBL" id="KMU80129.1"/>
    </source>
</evidence>
<dbReference type="EMBL" id="DS268184">
    <property type="protein sequence ID" value="KMU80129.1"/>
    <property type="molecule type" value="Genomic_DNA"/>
</dbReference>
<name>A0A0J8R4U7_COCIT</name>